<evidence type="ECO:0000313" key="1">
    <source>
        <dbReference type="EMBL" id="CDV96384.1"/>
    </source>
</evidence>
<dbReference type="PATRIC" id="fig|49338.4.peg.5798"/>
<accession>A0A098AUA0</accession>
<gene>
    <name evidence="1" type="ORF">DPCES_5386</name>
</gene>
<organism evidence="1">
    <name type="scientific">Desulfitobacterium hafniense</name>
    <name type="common">Desulfitobacterium frappieri</name>
    <dbReference type="NCBI Taxonomy" id="49338"/>
    <lineage>
        <taxon>Bacteria</taxon>
        <taxon>Bacillati</taxon>
        <taxon>Bacillota</taxon>
        <taxon>Clostridia</taxon>
        <taxon>Eubacteriales</taxon>
        <taxon>Desulfitobacteriaceae</taxon>
        <taxon>Desulfitobacterium</taxon>
    </lineage>
</organism>
<protein>
    <submittedName>
        <fullName evidence="1">Uncharacterized protein</fullName>
    </submittedName>
</protein>
<sequence>MKTPEMIKALAENPELMFEHKKGDWKRVVRISNNGYFYLDIYKNDELIPDSLGGGGFNGNVNAEYEWELVRVPVDFMTAIKAYAEGKKIRVVWGSDERIYGTKDKAYPILDNRGEGISVEEILNGVWFVED</sequence>
<reference evidence="1" key="1">
    <citation type="submission" date="2014-07" db="EMBL/GenBank/DDBJ databases">
        <authorList>
            <person name="Hornung V.Bastian."/>
        </authorList>
    </citation>
    <scope>NUCLEOTIDE SEQUENCE</scope>
    <source>
        <strain evidence="1">PCE-S</strain>
    </source>
</reference>
<name>A0A098AUA0_DESHA</name>
<dbReference type="AlphaFoldDB" id="A0A098AUA0"/>
<dbReference type="RefSeq" id="WP_208926882.1">
    <property type="nucleotide sequence ID" value="NZ_LK996027.1"/>
</dbReference>
<proteinExistence type="predicted"/>
<dbReference type="EMBL" id="LK996027">
    <property type="protein sequence ID" value="CDV96384.1"/>
    <property type="molecule type" value="Genomic_DNA"/>
</dbReference>